<reference evidence="1 2" key="1">
    <citation type="submission" date="2019-07" db="EMBL/GenBank/DDBJ databases">
        <title>Genomics analysis of Aphanomyces spp. identifies a new class of oomycete effector associated with host adaptation.</title>
        <authorList>
            <person name="Gaulin E."/>
        </authorList>
    </citation>
    <scope>NUCLEOTIDE SEQUENCE [LARGE SCALE GENOMIC DNA]</scope>
    <source>
        <strain evidence="1 2">ATCC 201684</strain>
    </source>
</reference>
<proteinExistence type="predicted"/>
<protein>
    <recommendedName>
        <fullName evidence="3">START domain-containing protein</fullName>
    </recommendedName>
</protein>
<keyword evidence="2" id="KW-1185">Reference proteome</keyword>
<name>A0A6G0WUW9_9STRA</name>
<dbReference type="Proteomes" id="UP000481153">
    <property type="component" value="Unassembled WGS sequence"/>
</dbReference>
<evidence type="ECO:0000313" key="1">
    <source>
        <dbReference type="EMBL" id="KAF0731260.1"/>
    </source>
</evidence>
<evidence type="ECO:0008006" key="3">
    <source>
        <dbReference type="Google" id="ProtNLM"/>
    </source>
</evidence>
<organism evidence="1 2">
    <name type="scientific">Aphanomyces euteiches</name>
    <dbReference type="NCBI Taxonomy" id="100861"/>
    <lineage>
        <taxon>Eukaryota</taxon>
        <taxon>Sar</taxon>
        <taxon>Stramenopiles</taxon>
        <taxon>Oomycota</taxon>
        <taxon>Saprolegniomycetes</taxon>
        <taxon>Saprolegniales</taxon>
        <taxon>Verrucalvaceae</taxon>
        <taxon>Aphanomyces</taxon>
    </lineage>
</organism>
<dbReference type="VEuPathDB" id="FungiDB:AeMF1_017104"/>
<accession>A0A6G0WUW9</accession>
<dbReference type="EMBL" id="VJMJ01000146">
    <property type="protein sequence ID" value="KAF0731260.1"/>
    <property type="molecule type" value="Genomic_DNA"/>
</dbReference>
<dbReference type="AlphaFoldDB" id="A0A6G0WUW9"/>
<evidence type="ECO:0000313" key="2">
    <source>
        <dbReference type="Proteomes" id="UP000481153"/>
    </source>
</evidence>
<comment type="caution">
    <text evidence="1">The sequence shown here is derived from an EMBL/GenBank/DDBJ whole genome shotgun (WGS) entry which is preliminary data.</text>
</comment>
<sequence>MQSTHTICPTLEHLYHVPIDKNTFYVRMKFGIPNSTKKTESGVILKRQQLGPRTIRMAFRSIANDEGDPFEADSFVCNQYAWAHIEETDDGSFLYKSFMRVNTKVFQPADMSSLANMAELVAVDHAWKTQAPLDTMTISTTLFEAAFRAFQANLKEQLANYQVVECE</sequence>
<gene>
    <name evidence="1" type="ORF">Ae201684_011520</name>
</gene>